<dbReference type="InterPro" id="IPR010751">
    <property type="entry name" value="TrfA"/>
</dbReference>
<sequence>MANGKDNSYEKIVEWLHERSAKAQKEAAAEALEKSTGSPAATLGLPTWPDEVRGVPNAILRGALFGIGQERIVHQKRTLIAAVEGYEIRFKGETFNQTDLDVLEAMLHLAMPHPLGKRVEFTVHSFLKAIGRKTSGEQHEQFKEQVVRLMGGVVEITDTKARKTFMGTLVSKAFREEDTGRYVVIFDNDMLNLYEGGYSHIDWNQRIALGKSALAKWLHGFYATHAKPYPYKVETLRTLCGSQTGELFKFRQQLRKALNELVSVGAIQGWNINDDDLVTIQRTPSSTQQKHLNRAAKRP</sequence>
<dbReference type="STRING" id="180197.SAMN02982919_03256"/>
<name>A0A1H9SZB2_9BURK</name>
<dbReference type="OrthoDB" id="8481003at2"/>
<keyword evidence="3" id="KW-1185">Reference proteome</keyword>
<accession>A0A1H9SZB2</accession>
<proteinExistence type="predicted"/>
<dbReference type="RefSeq" id="WP_091459426.1">
    <property type="nucleotide sequence ID" value="NZ_FOGD01000031.1"/>
</dbReference>
<evidence type="ECO:0000313" key="3">
    <source>
        <dbReference type="Proteomes" id="UP000199766"/>
    </source>
</evidence>
<dbReference type="EMBL" id="FOGD01000031">
    <property type="protein sequence ID" value="SER90295.1"/>
    <property type="molecule type" value="Genomic_DNA"/>
</dbReference>
<evidence type="ECO:0000313" key="2">
    <source>
        <dbReference type="EMBL" id="SER90295.1"/>
    </source>
</evidence>
<gene>
    <name evidence="2" type="ORF">SAMN02982919_03256</name>
</gene>
<dbReference type="Pfam" id="PF07042">
    <property type="entry name" value="TrfA"/>
    <property type="match status" value="1"/>
</dbReference>
<organism evidence="2 3">
    <name type="scientific">Giesbergeria anulus</name>
    <dbReference type="NCBI Taxonomy" id="180197"/>
    <lineage>
        <taxon>Bacteria</taxon>
        <taxon>Pseudomonadati</taxon>
        <taxon>Pseudomonadota</taxon>
        <taxon>Betaproteobacteria</taxon>
        <taxon>Burkholderiales</taxon>
        <taxon>Comamonadaceae</taxon>
        <taxon>Giesbergeria</taxon>
    </lineage>
</organism>
<reference evidence="2 3" key="1">
    <citation type="submission" date="2016-10" db="EMBL/GenBank/DDBJ databases">
        <authorList>
            <person name="de Groot N.N."/>
        </authorList>
    </citation>
    <scope>NUCLEOTIDE SEQUENCE [LARGE SCALE GENOMIC DNA]</scope>
    <source>
        <strain evidence="2 3">ATCC 35958</strain>
    </source>
</reference>
<evidence type="ECO:0000256" key="1">
    <source>
        <dbReference type="SAM" id="MobiDB-lite"/>
    </source>
</evidence>
<dbReference type="Proteomes" id="UP000199766">
    <property type="component" value="Unassembled WGS sequence"/>
</dbReference>
<dbReference type="AlphaFoldDB" id="A0A1H9SZB2"/>
<feature type="region of interest" description="Disordered" evidence="1">
    <location>
        <begin position="26"/>
        <end position="45"/>
    </location>
</feature>
<protein>
    <submittedName>
        <fullName evidence="2">TrfA protein</fullName>
    </submittedName>
</protein>